<feature type="transmembrane region" description="Helical" evidence="6">
    <location>
        <begin position="50"/>
        <end position="68"/>
    </location>
</feature>
<gene>
    <name evidence="9" type="ORF">FZC35_00345</name>
</gene>
<evidence type="ECO:0000259" key="8">
    <source>
        <dbReference type="Pfam" id="PF06472"/>
    </source>
</evidence>
<accession>A0A5C0UDK9</accession>
<dbReference type="AlphaFoldDB" id="A0A5C0UDK9"/>
<dbReference type="InterPro" id="IPR011527">
    <property type="entry name" value="ABC1_TM_dom"/>
</dbReference>
<dbReference type="InterPro" id="IPR050835">
    <property type="entry name" value="ABC_transporter_sub-D"/>
</dbReference>
<dbReference type="CDD" id="cd00267">
    <property type="entry name" value="ABC_ATPase"/>
    <property type="match status" value="1"/>
</dbReference>
<comment type="subcellular location">
    <subcellularLocation>
        <location evidence="1">Membrane</location>
        <topology evidence="1">Multi-pass membrane protein</topology>
    </subcellularLocation>
</comment>
<keyword evidence="4 6" id="KW-1133">Transmembrane helix</keyword>
<evidence type="ECO:0000256" key="4">
    <source>
        <dbReference type="ARBA" id="ARBA00022989"/>
    </source>
</evidence>
<evidence type="ECO:0000313" key="10">
    <source>
        <dbReference type="Proteomes" id="UP000325155"/>
    </source>
</evidence>
<feature type="transmembrane region" description="Helical" evidence="6">
    <location>
        <begin position="12"/>
        <end position="30"/>
    </location>
</feature>
<protein>
    <submittedName>
        <fullName evidence="9">ATP-binding cassette domain-containing protein</fullName>
    </submittedName>
</protein>
<evidence type="ECO:0000313" key="9">
    <source>
        <dbReference type="EMBL" id="QEK37839.1"/>
    </source>
</evidence>
<keyword evidence="5 6" id="KW-0472">Membrane</keyword>
<keyword evidence="10" id="KW-1185">Reference proteome</keyword>
<keyword evidence="9" id="KW-0547">Nucleotide-binding</keyword>
<dbReference type="KEGG" id="cip:FZC35_00345"/>
<dbReference type="RefSeq" id="WP_148980686.1">
    <property type="nucleotide sequence ID" value="NZ_CP043315.1"/>
</dbReference>
<dbReference type="InterPro" id="IPR027417">
    <property type="entry name" value="P-loop_NTPase"/>
</dbReference>
<name>A0A5C0UDK9_9PROT</name>
<dbReference type="OrthoDB" id="9808328at2"/>
<evidence type="ECO:0000256" key="3">
    <source>
        <dbReference type="ARBA" id="ARBA00022692"/>
    </source>
</evidence>
<feature type="domain" description="ABC transmembrane type-1" evidence="8">
    <location>
        <begin position="11"/>
        <end position="250"/>
    </location>
</feature>
<proteinExistence type="predicted"/>
<keyword evidence="3 6" id="KW-0812">Transmembrane</keyword>
<sequence>MIFRCIKFPFFYTLFNLFSISIIVLMSFVINNWYLGFYSVLSSNKEKLPYLIILFIIYNIISHASVSLKEFTQYSISIRWRANIIAKIASRIKPHLIDISNPDQRLCEDSNEFVSYFTKLISDIILNAVSLIVFMISLTKITSFGIAYKLILGMTLYSLLCNQIISLYVKKYILKLGGKNEGNEADLRIKVYELHQSKSGFSIGLKRLVVKALRKMSFHQKKYFNHKTLIAFLQKLFDENIGMIFPYILIYLFSSKSWNIGLVMQIVNCLMVIKFRMMFFSENIQDIYIAKIGYYRLKRYINHLIDHKDQFQHGRSENLNIAFCKIEVSNMILLNNIKLEVKKNDSLCLYGESGIGKTTLLRYINNSMKNIEGLVSYPGKMICLCLGNLKNYLISRDRYEDHFSQGELQKECISCLIEEKPDWIVWDEFCLGLSQESRKREFFRLKNSLKNIGLVILTQDKLDFCDKSIHLERFA</sequence>
<dbReference type="Gene3D" id="3.40.50.300">
    <property type="entry name" value="P-loop containing nucleotide triphosphate hydrolases"/>
    <property type="match status" value="1"/>
</dbReference>
<evidence type="ECO:0000256" key="6">
    <source>
        <dbReference type="SAM" id="Phobius"/>
    </source>
</evidence>
<dbReference type="GO" id="GO:0016887">
    <property type="term" value="F:ATP hydrolysis activity"/>
    <property type="evidence" value="ECO:0007669"/>
    <property type="project" value="InterPro"/>
</dbReference>
<evidence type="ECO:0000256" key="2">
    <source>
        <dbReference type="ARBA" id="ARBA00022448"/>
    </source>
</evidence>
<dbReference type="PANTHER" id="PTHR11384">
    <property type="entry name" value="ATP-BINDING CASSETTE, SUB-FAMILY D MEMBER"/>
    <property type="match status" value="1"/>
</dbReference>
<dbReference type="GO" id="GO:0016020">
    <property type="term" value="C:membrane"/>
    <property type="evidence" value="ECO:0007669"/>
    <property type="project" value="UniProtKB-SubCell"/>
</dbReference>
<evidence type="ECO:0000259" key="7">
    <source>
        <dbReference type="Pfam" id="PF00005"/>
    </source>
</evidence>
<dbReference type="EMBL" id="CP043315">
    <property type="protein sequence ID" value="QEK37839.1"/>
    <property type="molecule type" value="Genomic_DNA"/>
</dbReference>
<dbReference type="InterPro" id="IPR003439">
    <property type="entry name" value="ABC_transporter-like_ATP-bd"/>
</dbReference>
<reference evidence="9 10" key="1">
    <citation type="submission" date="2019-08" db="EMBL/GenBank/DDBJ databases">
        <title>Highly reduced genomes of protist endosymbionts show evolutionary convergence.</title>
        <authorList>
            <person name="George E."/>
            <person name="Husnik F."/>
            <person name="Tashyreva D."/>
            <person name="Prokopchuk G."/>
            <person name="Horak A."/>
            <person name="Kwong W.K."/>
            <person name="Lukes J."/>
            <person name="Keeling P.J."/>
        </authorList>
    </citation>
    <scope>NUCLEOTIDE SEQUENCE [LARGE SCALE GENOMIC DNA]</scope>
    <source>
        <strain evidence="9">1605</strain>
    </source>
</reference>
<dbReference type="GO" id="GO:0005524">
    <property type="term" value="F:ATP binding"/>
    <property type="evidence" value="ECO:0007669"/>
    <property type="project" value="UniProtKB-KW"/>
</dbReference>
<dbReference type="PANTHER" id="PTHR11384:SF59">
    <property type="entry name" value="LYSOSOMAL COBALAMIN TRANSPORTER ABCD4"/>
    <property type="match status" value="1"/>
</dbReference>
<evidence type="ECO:0000256" key="5">
    <source>
        <dbReference type="ARBA" id="ARBA00023136"/>
    </source>
</evidence>
<feature type="transmembrane region" description="Helical" evidence="6">
    <location>
        <begin position="120"/>
        <end position="138"/>
    </location>
</feature>
<feature type="transmembrane region" description="Helical" evidence="6">
    <location>
        <begin position="150"/>
        <end position="169"/>
    </location>
</feature>
<dbReference type="Proteomes" id="UP000325155">
    <property type="component" value="Chromosome"/>
</dbReference>
<dbReference type="SUPFAM" id="SSF52540">
    <property type="entry name" value="P-loop containing nucleoside triphosphate hydrolases"/>
    <property type="match status" value="1"/>
</dbReference>
<dbReference type="GO" id="GO:0140359">
    <property type="term" value="F:ABC-type transporter activity"/>
    <property type="evidence" value="ECO:0007669"/>
    <property type="project" value="InterPro"/>
</dbReference>
<feature type="domain" description="ABC transporter" evidence="7">
    <location>
        <begin position="334"/>
        <end position="380"/>
    </location>
</feature>
<keyword evidence="9" id="KW-0067">ATP-binding</keyword>
<keyword evidence="2" id="KW-0813">Transport</keyword>
<dbReference type="Pfam" id="PF06472">
    <property type="entry name" value="ABC_membrane_2"/>
    <property type="match status" value="1"/>
</dbReference>
<organism evidence="9 10">
    <name type="scientific">Candidatus Cytomitobacter indipagum</name>
    <dbReference type="NCBI Taxonomy" id="2601575"/>
    <lineage>
        <taxon>Bacteria</taxon>
        <taxon>Pseudomonadati</taxon>
        <taxon>Pseudomonadota</taxon>
        <taxon>Alphaproteobacteria</taxon>
        <taxon>Holosporales</taxon>
        <taxon>Holosporaceae</taxon>
        <taxon>Candidatus Cytomitobacter</taxon>
    </lineage>
</organism>
<dbReference type="Pfam" id="PF00005">
    <property type="entry name" value="ABC_tran"/>
    <property type="match status" value="1"/>
</dbReference>
<evidence type="ECO:0000256" key="1">
    <source>
        <dbReference type="ARBA" id="ARBA00004141"/>
    </source>
</evidence>